<dbReference type="PANTHER" id="PTHR43791">
    <property type="entry name" value="PERMEASE-RELATED"/>
    <property type="match status" value="1"/>
</dbReference>
<feature type="transmembrane region" description="Helical" evidence="6">
    <location>
        <begin position="267"/>
        <end position="288"/>
    </location>
</feature>
<dbReference type="InterPro" id="IPR011701">
    <property type="entry name" value="MFS"/>
</dbReference>
<feature type="transmembrane region" description="Helical" evidence="6">
    <location>
        <begin position="70"/>
        <end position="91"/>
    </location>
</feature>
<dbReference type="InterPro" id="IPR036259">
    <property type="entry name" value="MFS_trans_sf"/>
</dbReference>
<evidence type="ECO:0000256" key="1">
    <source>
        <dbReference type="ARBA" id="ARBA00004141"/>
    </source>
</evidence>
<evidence type="ECO:0000313" key="8">
    <source>
        <dbReference type="EMBL" id="RYC31569.1"/>
    </source>
</evidence>
<name>A0A4Q2U4S8_9HYPH</name>
<dbReference type="EMBL" id="QYBB01000013">
    <property type="protein sequence ID" value="RYC31569.1"/>
    <property type="molecule type" value="Genomic_DNA"/>
</dbReference>
<gene>
    <name evidence="8" type="ORF">D3273_13085</name>
</gene>
<dbReference type="AlphaFoldDB" id="A0A4Q2U4S8"/>
<feature type="transmembrane region" description="Helical" evidence="6">
    <location>
        <begin position="132"/>
        <end position="154"/>
    </location>
</feature>
<reference evidence="8 9" key="2">
    <citation type="submission" date="2019-02" db="EMBL/GenBank/DDBJ databases">
        <title>'Lichenibacterium ramalinii' gen. nov. sp. nov., 'Lichenibacterium minor' gen. nov. sp. nov.</title>
        <authorList>
            <person name="Pankratov T."/>
        </authorList>
    </citation>
    <scope>NUCLEOTIDE SEQUENCE [LARGE SCALE GENOMIC DNA]</scope>
    <source>
        <strain evidence="8 9">RmlP026</strain>
    </source>
</reference>
<dbReference type="PANTHER" id="PTHR43791:SF36">
    <property type="entry name" value="TRANSPORTER, PUTATIVE (AFU_ORTHOLOGUE AFUA_6G08340)-RELATED"/>
    <property type="match status" value="1"/>
</dbReference>
<feature type="transmembrane region" description="Helical" evidence="6">
    <location>
        <begin position="350"/>
        <end position="370"/>
    </location>
</feature>
<keyword evidence="9" id="KW-1185">Reference proteome</keyword>
<comment type="subcellular location">
    <subcellularLocation>
        <location evidence="1">Membrane</location>
        <topology evidence="1">Multi-pass membrane protein</topology>
    </subcellularLocation>
</comment>
<accession>A0A4Q2U4S8</accession>
<comment type="caution">
    <text evidence="8">The sequence shown here is derived from an EMBL/GenBank/DDBJ whole genome shotgun (WGS) entry which is preliminary data.</text>
</comment>
<dbReference type="SUPFAM" id="SSF103473">
    <property type="entry name" value="MFS general substrate transporter"/>
    <property type="match status" value="1"/>
</dbReference>
<dbReference type="InterPro" id="IPR020846">
    <property type="entry name" value="MFS_dom"/>
</dbReference>
<organism evidence="8 9">
    <name type="scientific">Lichenibacterium minor</name>
    <dbReference type="NCBI Taxonomy" id="2316528"/>
    <lineage>
        <taxon>Bacteria</taxon>
        <taxon>Pseudomonadati</taxon>
        <taxon>Pseudomonadota</taxon>
        <taxon>Alphaproteobacteria</taxon>
        <taxon>Hyphomicrobiales</taxon>
        <taxon>Lichenihabitantaceae</taxon>
        <taxon>Lichenibacterium</taxon>
    </lineage>
</organism>
<dbReference type="CDD" id="cd17319">
    <property type="entry name" value="MFS_ExuT_GudP_like"/>
    <property type="match status" value="1"/>
</dbReference>
<protein>
    <submittedName>
        <fullName evidence="8">MFS transporter</fullName>
    </submittedName>
</protein>
<keyword evidence="2" id="KW-0813">Transport</keyword>
<dbReference type="GO" id="GO:0016020">
    <property type="term" value="C:membrane"/>
    <property type="evidence" value="ECO:0007669"/>
    <property type="project" value="UniProtKB-SubCell"/>
</dbReference>
<feature type="transmembrane region" description="Helical" evidence="6">
    <location>
        <begin position="166"/>
        <end position="188"/>
    </location>
</feature>
<feature type="transmembrane region" description="Helical" evidence="6">
    <location>
        <begin position="300"/>
        <end position="318"/>
    </location>
</feature>
<evidence type="ECO:0000256" key="6">
    <source>
        <dbReference type="SAM" id="Phobius"/>
    </source>
</evidence>
<dbReference type="RefSeq" id="WP_129227225.1">
    <property type="nucleotide sequence ID" value="NZ_QYBB01000013.1"/>
</dbReference>
<proteinExistence type="predicted"/>
<dbReference type="PROSITE" id="PS50850">
    <property type="entry name" value="MFS"/>
    <property type="match status" value="1"/>
</dbReference>
<dbReference type="Gene3D" id="1.20.1250.20">
    <property type="entry name" value="MFS general substrate transporter like domains"/>
    <property type="match status" value="2"/>
</dbReference>
<evidence type="ECO:0000256" key="3">
    <source>
        <dbReference type="ARBA" id="ARBA00022692"/>
    </source>
</evidence>
<dbReference type="GO" id="GO:0022857">
    <property type="term" value="F:transmembrane transporter activity"/>
    <property type="evidence" value="ECO:0007669"/>
    <property type="project" value="InterPro"/>
</dbReference>
<evidence type="ECO:0000256" key="2">
    <source>
        <dbReference type="ARBA" id="ARBA00022448"/>
    </source>
</evidence>
<feature type="transmembrane region" description="Helical" evidence="6">
    <location>
        <begin position="234"/>
        <end position="255"/>
    </location>
</feature>
<feature type="transmembrane region" description="Helical" evidence="6">
    <location>
        <begin position="103"/>
        <end position="125"/>
    </location>
</feature>
<evidence type="ECO:0000256" key="4">
    <source>
        <dbReference type="ARBA" id="ARBA00022989"/>
    </source>
</evidence>
<feature type="domain" description="Major facilitator superfamily (MFS) profile" evidence="7">
    <location>
        <begin position="8"/>
        <end position="414"/>
    </location>
</feature>
<keyword evidence="3 6" id="KW-0812">Transmembrane</keyword>
<dbReference type="FunFam" id="1.20.1250.20:FF:000018">
    <property type="entry name" value="MFS transporter permease"/>
    <property type="match status" value="1"/>
</dbReference>
<keyword evidence="5 6" id="KW-0472">Membrane</keyword>
<feature type="transmembrane region" description="Helical" evidence="6">
    <location>
        <begin position="39"/>
        <end position="58"/>
    </location>
</feature>
<feature type="transmembrane region" description="Helical" evidence="6">
    <location>
        <begin position="390"/>
        <end position="409"/>
    </location>
</feature>
<dbReference type="OrthoDB" id="9773957at2"/>
<evidence type="ECO:0000259" key="7">
    <source>
        <dbReference type="PROSITE" id="PS50850"/>
    </source>
</evidence>
<evidence type="ECO:0000313" key="9">
    <source>
        <dbReference type="Proteomes" id="UP000290759"/>
    </source>
</evidence>
<feature type="transmembrane region" description="Helical" evidence="6">
    <location>
        <begin position="324"/>
        <end position="343"/>
    </location>
</feature>
<reference evidence="8 9" key="1">
    <citation type="submission" date="2018-12" db="EMBL/GenBank/DDBJ databases">
        <authorList>
            <person name="Grouzdev D.S."/>
            <person name="Krutkina M.S."/>
        </authorList>
    </citation>
    <scope>NUCLEOTIDE SEQUENCE [LARGE SCALE GENOMIC DNA]</scope>
    <source>
        <strain evidence="8 9">RmlP026</strain>
    </source>
</reference>
<dbReference type="Proteomes" id="UP000290759">
    <property type="component" value="Unassembled WGS sequence"/>
</dbReference>
<sequence>MSKVTRRLVPFLMLCYFVAYLDRVNVGFAGATMRADLGLTATAFGGAAGIFFIAYFLFEVPSNLALDRFGARVWIARIMFTWGLISGAQAFVGGETSFNAVRLLLGCAEAGFFPGIIFFLTLWFPSAYRARIVAMFMAAIPISTIIGAPVSGLILGLDGAAGLHGWQWVFLIEAAPALLMAFAVLAYLTDRPRDAAWLTAEESGWLQARLDAERANRESRHRISWRRAVVDPRVVAFGFVYMGLNIPQYGLSFFLPQIVKAFGGLNGFEVGLVTAVPYLVGAVGMIAWSRSSDRTGERKWHTVIPLLCIVVGLLSASAMSDPAPKMACLCIAGFGFFAVYASFWALPTALLSGTGAAAGIAAINSIGNLGGYFGPQVFGILKDRTGGETAGLVFFAACALVGAGIVLALGHDRSLERAPADPPARQPTRA</sequence>
<keyword evidence="4 6" id="KW-1133">Transmembrane helix</keyword>
<dbReference type="Pfam" id="PF07690">
    <property type="entry name" value="MFS_1"/>
    <property type="match status" value="1"/>
</dbReference>
<evidence type="ECO:0000256" key="5">
    <source>
        <dbReference type="ARBA" id="ARBA00023136"/>
    </source>
</evidence>